<dbReference type="Proteomes" id="UP000198844">
    <property type="component" value="Unassembled WGS sequence"/>
</dbReference>
<evidence type="ECO:0000313" key="2">
    <source>
        <dbReference type="EMBL" id="SFT61847.1"/>
    </source>
</evidence>
<proteinExistence type="predicted"/>
<protein>
    <submittedName>
        <fullName evidence="2">Uncharacterized protein family protein</fullName>
    </submittedName>
</protein>
<dbReference type="RefSeq" id="WP_244179254.1">
    <property type="nucleotide sequence ID" value="NZ_FPBH01000002.1"/>
</dbReference>
<dbReference type="EMBL" id="FPBH01000002">
    <property type="protein sequence ID" value="SFT61847.1"/>
    <property type="molecule type" value="Genomic_DNA"/>
</dbReference>
<organism evidence="2 3">
    <name type="scientific">Paraburkholderia aspalathi</name>
    <dbReference type="NCBI Taxonomy" id="1324617"/>
    <lineage>
        <taxon>Bacteria</taxon>
        <taxon>Pseudomonadati</taxon>
        <taxon>Pseudomonadota</taxon>
        <taxon>Betaproteobacteria</taxon>
        <taxon>Burkholderiales</taxon>
        <taxon>Burkholderiaceae</taxon>
        <taxon>Paraburkholderia</taxon>
    </lineage>
</organism>
<gene>
    <name evidence="2" type="ORF">SAMN05192563_1002348</name>
</gene>
<sequence length="106" mass="11288">MPFKPNQRSACDPIVLRTRYLSAVAALSLSLQGCTLRGAPSYEIFGAYFPLWLLSAVVGLIGALVAHRIFVSTGWAQIVPLQLSVCLAIGLTVGVLCWLSGTGQLL</sequence>
<reference evidence="2 3" key="1">
    <citation type="submission" date="2016-10" db="EMBL/GenBank/DDBJ databases">
        <authorList>
            <person name="de Groot N.N."/>
        </authorList>
    </citation>
    <scope>NUCLEOTIDE SEQUENCE [LARGE SCALE GENOMIC DNA]</scope>
    <source>
        <strain evidence="2 3">LMG 27731</strain>
    </source>
</reference>
<evidence type="ECO:0000313" key="3">
    <source>
        <dbReference type="Proteomes" id="UP000198844"/>
    </source>
</evidence>
<keyword evidence="1" id="KW-0812">Transmembrane</keyword>
<feature type="transmembrane region" description="Helical" evidence="1">
    <location>
        <begin position="78"/>
        <end position="101"/>
    </location>
</feature>
<accession>A0A1I6ZGN6</accession>
<keyword evidence="1" id="KW-0472">Membrane</keyword>
<dbReference type="PROSITE" id="PS51257">
    <property type="entry name" value="PROKAR_LIPOPROTEIN"/>
    <property type="match status" value="1"/>
</dbReference>
<evidence type="ECO:0000256" key="1">
    <source>
        <dbReference type="SAM" id="Phobius"/>
    </source>
</evidence>
<feature type="transmembrane region" description="Helical" evidence="1">
    <location>
        <begin position="45"/>
        <end position="66"/>
    </location>
</feature>
<name>A0A1I6ZGN6_9BURK</name>
<feature type="transmembrane region" description="Helical" evidence="1">
    <location>
        <begin position="20"/>
        <end position="39"/>
    </location>
</feature>
<dbReference type="AlphaFoldDB" id="A0A1I6ZGN6"/>
<keyword evidence="1" id="KW-1133">Transmembrane helix</keyword>